<gene>
    <name evidence="9" type="ORF">GRI35_00595</name>
</gene>
<evidence type="ECO:0000313" key="10">
    <source>
        <dbReference type="Proteomes" id="UP000460290"/>
    </source>
</evidence>
<evidence type="ECO:0000313" key="9">
    <source>
        <dbReference type="EMBL" id="MXO81869.1"/>
    </source>
</evidence>
<dbReference type="PROSITE" id="PS51257">
    <property type="entry name" value="PROKAR_LIPOPROTEIN"/>
    <property type="match status" value="1"/>
</dbReference>
<feature type="domain" description="Cytochrome c" evidence="8">
    <location>
        <begin position="43"/>
        <end position="143"/>
    </location>
</feature>
<dbReference type="InterPro" id="IPR002327">
    <property type="entry name" value="Cyt_c_1A/1B"/>
</dbReference>
<keyword evidence="1" id="KW-0813">Transport</keyword>
<evidence type="ECO:0000256" key="1">
    <source>
        <dbReference type="ARBA" id="ARBA00022448"/>
    </source>
</evidence>
<evidence type="ECO:0000256" key="6">
    <source>
        <dbReference type="PROSITE-ProRule" id="PRU00433"/>
    </source>
</evidence>
<proteinExistence type="predicted"/>
<comment type="caution">
    <text evidence="9">The sequence shown here is derived from an EMBL/GenBank/DDBJ whole genome shotgun (WGS) entry which is preliminary data.</text>
</comment>
<dbReference type="InterPro" id="IPR036909">
    <property type="entry name" value="Cyt_c-like_dom_sf"/>
</dbReference>
<dbReference type="GO" id="GO:0020037">
    <property type="term" value="F:heme binding"/>
    <property type="evidence" value="ECO:0007669"/>
    <property type="project" value="InterPro"/>
</dbReference>
<evidence type="ECO:0000256" key="7">
    <source>
        <dbReference type="SAM" id="MobiDB-lite"/>
    </source>
</evidence>
<evidence type="ECO:0000256" key="4">
    <source>
        <dbReference type="ARBA" id="ARBA00022982"/>
    </source>
</evidence>
<sequence>MRIQFVTICTGAALLSACGEQTDTSPDSITRAPGESQSVVAEQTSVTGARPASFAQCVACHRVEPGKNGIGPSLAGVYGAKAGHVGDYAYSSALRESGLIWDAATLDRYLENPRKVVPNTKMTYSGMRSAEDRARIVAYLQTL</sequence>
<dbReference type="GO" id="GO:0046872">
    <property type="term" value="F:metal ion binding"/>
    <property type="evidence" value="ECO:0007669"/>
    <property type="project" value="UniProtKB-KW"/>
</dbReference>
<evidence type="ECO:0000256" key="3">
    <source>
        <dbReference type="ARBA" id="ARBA00022723"/>
    </source>
</evidence>
<keyword evidence="3 6" id="KW-0479">Metal-binding</keyword>
<keyword evidence="5 6" id="KW-0408">Iron</keyword>
<dbReference type="PROSITE" id="PS51007">
    <property type="entry name" value="CYTC"/>
    <property type="match status" value="1"/>
</dbReference>
<dbReference type="OrthoDB" id="9805828at2"/>
<evidence type="ECO:0000256" key="2">
    <source>
        <dbReference type="ARBA" id="ARBA00022617"/>
    </source>
</evidence>
<keyword evidence="2 6" id="KW-0349">Heme</keyword>
<protein>
    <submittedName>
        <fullName evidence="9">C-type cytochrome</fullName>
    </submittedName>
</protein>
<reference evidence="9 10" key="1">
    <citation type="submission" date="2019-12" db="EMBL/GenBank/DDBJ databases">
        <title>Genomic-based taxomic classification of the family Erythrobacteraceae.</title>
        <authorList>
            <person name="Xu L."/>
        </authorList>
    </citation>
    <scope>NUCLEOTIDE SEQUENCE [LARGE SCALE GENOMIC DNA]</scope>
    <source>
        <strain evidence="9 10">KCTC 42006</strain>
    </source>
</reference>
<accession>A0A844Z7I5</accession>
<dbReference type="PRINTS" id="PR00604">
    <property type="entry name" value="CYTCHRMECIAB"/>
</dbReference>
<dbReference type="Gene3D" id="1.10.760.10">
    <property type="entry name" value="Cytochrome c-like domain"/>
    <property type="match status" value="1"/>
</dbReference>
<name>A0A844Z7I5_9SPHN</name>
<keyword evidence="4" id="KW-0249">Electron transport</keyword>
<dbReference type="EMBL" id="WTYZ01000001">
    <property type="protein sequence ID" value="MXO81869.1"/>
    <property type="molecule type" value="Genomic_DNA"/>
</dbReference>
<dbReference type="AlphaFoldDB" id="A0A844Z7I5"/>
<dbReference type="SUPFAM" id="SSF46626">
    <property type="entry name" value="Cytochrome c"/>
    <property type="match status" value="1"/>
</dbReference>
<keyword evidence="10" id="KW-1185">Reference proteome</keyword>
<dbReference type="RefSeq" id="WP_160612227.1">
    <property type="nucleotide sequence ID" value="NZ_JAUFQM010000001.1"/>
</dbReference>
<evidence type="ECO:0000256" key="5">
    <source>
        <dbReference type="ARBA" id="ARBA00023004"/>
    </source>
</evidence>
<dbReference type="InterPro" id="IPR009056">
    <property type="entry name" value="Cyt_c-like_dom"/>
</dbReference>
<feature type="region of interest" description="Disordered" evidence="7">
    <location>
        <begin position="20"/>
        <end position="43"/>
    </location>
</feature>
<dbReference type="Proteomes" id="UP000460290">
    <property type="component" value="Unassembled WGS sequence"/>
</dbReference>
<organism evidence="9 10">
    <name type="scientific">Pontixanthobacter aestiaquae</name>
    <dbReference type="NCBI Taxonomy" id="1509367"/>
    <lineage>
        <taxon>Bacteria</taxon>
        <taxon>Pseudomonadati</taxon>
        <taxon>Pseudomonadota</taxon>
        <taxon>Alphaproteobacteria</taxon>
        <taxon>Sphingomonadales</taxon>
        <taxon>Erythrobacteraceae</taxon>
        <taxon>Pontixanthobacter</taxon>
    </lineage>
</organism>
<dbReference type="Pfam" id="PF00034">
    <property type="entry name" value="Cytochrom_C"/>
    <property type="match status" value="1"/>
</dbReference>
<dbReference type="GO" id="GO:0009055">
    <property type="term" value="F:electron transfer activity"/>
    <property type="evidence" value="ECO:0007669"/>
    <property type="project" value="InterPro"/>
</dbReference>
<dbReference type="PANTHER" id="PTHR11961">
    <property type="entry name" value="CYTOCHROME C"/>
    <property type="match status" value="1"/>
</dbReference>
<evidence type="ECO:0000259" key="8">
    <source>
        <dbReference type="PROSITE" id="PS51007"/>
    </source>
</evidence>